<dbReference type="AlphaFoldDB" id="A0A4Z0BLQ1"/>
<keyword evidence="3" id="KW-1185">Reference proteome</keyword>
<organism evidence="2 3">
    <name type="scientific">Ramlibacter humi</name>
    <dbReference type="NCBI Taxonomy" id="2530451"/>
    <lineage>
        <taxon>Bacteria</taxon>
        <taxon>Pseudomonadati</taxon>
        <taxon>Pseudomonadota</taxon>
        <taxon>Betaproteobacteria</taxon>
        <taxon>Burkholderiales</taxon>
        <taxon>Comamonadaceae</taxon>
        <taxon>Ramlibacter</taxon>
    </lineage>
</organism>
<comment type="caution">
    <text evidence="2">The sequence shown here is derived from an EMBL/GenBank/DDBJ whole genome shotgun (WGS) entry which is preliminary data.</text>
</comment>
<gene>
    <name evidence="2" type="ORF">EZ216_14245</name>
</gene>
<name>A0A4Z0BLQ1_9BURK</name>
<evidence type="ECO:0000313" key="3">
    <source>
        <dbReference type="Proteomes" id="UP000297839"/>
    </source>
</evidence>
<feature type="compositionally biased region" description="Basic and acidic residues" evidence="1">
    <location>
        <begin position="47"/>
        <end position="63"/>
    </location>
</feature>
<feature type="region of interest" description="Disordered" evidence="1">
    <location>
        <begin position="1"/>
        <end position="63"/>
    </location>
</feature>
<proteinExistence type="predicted"/>
<protein>
    <submittedName>
        <fullName evidence="2">Uncharacterized protein</fullName>
    </submittedName>
</protein>
<evidence type="ECO:0000256" key="1">
    <source>
        <dbReference type="SAM" id="MobiDB-lite"/>
    </source>
</evidence>
<dbReference type="EMBL" id="SMLK01000004">
    <property type="protein sequence ID" value="TFZ00256.1"/>
    <property type="molecule type" value="Genomic_DNA"/>
</dbReference>
<accession>A0A4Z0BLQ1</accession>
<dbReference type="OrthoDB" id="8911898at2"/>
<dbReference type="Proteomes" id="UP000297839">
    <property type="component" value="Unassembled WGS sequence"/>
</dbReference>
<sequence>MHQSPLKELGGPRREKYAAFFPVSEDDDADERRLQRGSQPKARKFHLRQEAPRGERARQHPKG</sequence>
<reference evidence="2 3" key="1">
    <citation type="submission" date="2019-03" db="EMBL/GenBank/DDBJ databases">
        <title>Ramlibacter sp. 18x22-1, whole genome shotgun sequence.</title>
        <authorList>
            <person name="Zhang X."/>
            <person name="Feng G."/>
            <person name="Zhu H."/>
        </authorList>
    </citation>
    <scope>NUCLEOTIDE SEQUENCE [LARGE SCALE GENOMIC DNA]</scope>
    <source>
        <strain evidence="2 3">18x22-1</strain>
    </source>
</reference>
<evidence type="ECO:0000313" key="2">
    <source>
        <dbReference type="EMBL" id="TFZ00256.1"/>
    </source>
</evidence>
<dbReference type="RefSeq" id="WP_135250442.1">
    <property type="nucleotide sequence ID" value="NZ_SMLK01000004.1"/>
</dbReference>